<accession>A0A814CM21</accession>
<feature type="domain" description="MULE transposase" evidence="1">
    <location>
        <begin position="6"/>
        <end position="71"/>
    </location>
</feature>
<proteinExistence type="predicted"/>
<keyword evidence="3" id="KW-1185">Reference proteome</keyword>
<gene>
    <name evidence="2" type="ORF">XAT740_LOCUS10233</name>
</gene>
<organism evidence="2 3">
    <name type="scientific">Adineta ricciae</name>
    <name type="common">Rotifer</name>
    <dbReference type="NCBI Taxonomy" id="249248"/>
    <lineage>
        <taxon>Eukaryota</taxon>
        <taxon>Metazoa</taxon>
        <taxon>Spiralia</taxon>
        <taxon>Gnathifera</taxon>
        <taxon>Rotifera</taxon>
        <taxon>Eurotatoria</taxon>
        <taxon>Bdelloidea</taxon>
        <taxon>Adinetida</taxon>
        <taxon>Adinetidae</taxon>
        <taxon>Adineta</taxon>
    </lineage>
</organism>
<comment type="caution">
    <text evidence="2">The sequence shown here is derived from an EMBL/GenBank/DDBJ whole genome shotgun (WGS) entry which is preliminary data.</text>
</comment>
<name>A0A814CM21_ADIRI</name>
<dbReference type="EMBL" id="CAJNOR010000542">
    <property type="protein sequence ID" value="CAF0943174.1"/>
    <property type="molecule type" value="Genomic_DNA"/>
</dbReference>
<evidence type="ECO:0000259" key="1">
    <source>
        <dbReference type="Pfam" id="PF10551"/>
    </source>
</evidence>
<dbReference type="InterPro" id="IPR018289">
    <property type="entry name" value="MULE_transposase_dom"/>
</dbReference>
<dbReference type="Pfam" id="PF10551">
    <property type="entry name" value="MULE"/>
    <property type="match status" value="1"/>
</dbReference>
<dbReference type="Proteomes" id="UP000663828">
    <property type="component" value="Unassembled WGS sequence"/>
</dbReference>
<reference evidence="2" key="1">
    <citation type="submission" date="2021-02" db="EMBL/GenBank/DDBJ databases">
        <authorList>
            <person name="Nowell W R."/>
        </authorList>
    </citation>
    <scope>NUCLEOTIDE SEQUENCE</scope>
</reference>
<evidence type="ECO:0000313" key="2">
    <source>
        <dbReference type="EMBL" id="CAF0943174.1"/>
    </source>
</evidence>
<sequence length="244" mass="28679">MKLVVYDALPNKNFDTYDSFLVQLIIYVQSDQITLAPQSILIDFEMAAYKAFLKNFPMANIKGCQFHFGQNIWRQIKKKGLVSCSKGVEARRQIANILSLLLLPRQEIQTTFCDIIEELSGISSRFLKLTDYILRTYIDHAVFPPSFWNVFDLIGIQPRTNNHELEESTMVRVEQEQAQQRTTRRRKVKTVINENRLLQAKQEYLDGILDLASYQKRLRILSYRYIHVFDANEQDDLDYRTKDN</sequence>
<evidence type="ECO:0000313" key="3">
    <source>
        <dbReference type="Proteomes" id="UP000663828"/>
    </source>
</evidence>
<protein>
    <recommendedName>
        <fullName evidence="1">MULE transposase domain-containing protein</fullName>
    </recommendedName>
</protein>
<dbReference type="AlphaFoldDB" id="A0A814CM21"/>